<dbReference type="Gene3D" id="3.60.21.10">
    <property type="match status" value="1"/>
</dbReference>
<protein>
    <recommendedName>
        <fullName evidence="2">Capsule synthesis protein CapA domain-containing protein</fullName>
    </recommendedName>
</protein>
<proteinExistence type="inferred from homology"/>
<evidence type="ECO:0000259" key="2">
    <source>
        <dbReference type="SMART" id="SM00854"/>
    </source>
</evidence>
<sequence length="445" mass="49429">MTIRLPIDPIEVFQPNEQALEAIRRAEVRGSWEFPLHQVANGTPEGTGNGLEYWFYTSRYPITKTSREVSDALSSLKAGDISLPTGWVEETAVSLAACGDLIQAADLEASNNQLFSQIKDVVFDKDVSFANYESVVADAHKVNEVMPDITSFRMCCTIEQYRTLTSHNTARFDVLNMANNHANDLGVDELTRTQDIAESDGILTIGAPRNKAEYGKCKTLTKNGIKIGFVSATYSLNGFALPPGHEFRIHVSRLMSRHVTTELDLLRAQIADCKEQDCDFIIASIHWGVEFEFFPLLGQIEAAHALVEEGVDLILGTHPHVIQPVEYYRPKGDPHRTAIIAYSLGSLTWDWFTAPHLILSLVLNLNISKGRTIAGEQRTYLKSAQPIPIIRNISLDKGKRTMQLEKLGDRLDEIGNATGGDLIKMKDYCDLVLGQGWARSSVVPE</sequence>
<accession>A0A271K9V1</accession>
<dbReference type="SMART" id="SM00854">
    <property type="entry name" value="PGA_cap"/>
    <property type="match status" value="1"/>
</dbReference>
<dbReference type="InterPro" id="IPR019079">
    <property type="entry name" value="Capsule_synth_CapA"/>
</dbReference>
<dbReference type="EMBL" id="NPKH01000035">
    <property type="protein sequence ID" value="PAP92274.1"/>
    <property type="molecule type" value="Genomic_DNA"/>
</dbReference>
<comment type="similarity">
    <text evidence="1">Belongs to the CapA family.</text>
</comment>
<feature type="domain" description="Capsule synthesis protein CapA" evidence="2">
    <location>
        <begin position="94"/>
        <end position="351"/>
    </location>
</feature>
<organism evidence="3 4">
    <name type="scientific">Mesorhizobium wenxiniae</name>
    <dbReference type="NCBI Taxonomy" id="2014805"/>
    <lineage>
        <taxon>Bacteria</taxon>
        <taxon>Pseudomonadati</taxon>
        <taxon>Pseudomonadota</taxon>
        <taxon>Alphaproteobacteria</taxon>
        <taxon>Hyphomicrobiales</taxon>
        <taxon>Phyllobacteriaceae</taxon>
        <taxon>Mesorhizobium</taxon>
    </lineage>
</organism>
<gene>
    <name evidence="3" type="ORF">CIT31_27470</name>
</gene>
<reference evidence="3 4" key="1">
    <citation type="submission" date="2017-08" db="EMBL/GenBank/DDBJ databases">
        <title>Mesorhizobium wenxinae sp. nov., a novel rhizobial species isolated from root nodules of chickpea (Cicer arietinum L.).</title>
        <authorList>
            <person name="Zhang J."/>
        </authorList>
    </citation>
    <scope>NUCLEOTIDE SEQUENCE [LARGE SCALE GENOMIC DNA]</scope>
    <source>
        <strain evidence="4">WYCCWR 10019</strain>
    </source>
</reference>
<evidence type="ECO:0000313" key="3">
    <source>
        <dbReference type="EMBL" id="PAP92274.1"/>
    </source>
</evidence>
<dbReference type="PANTHER" id="PTHR33393:SF12">
    <property type="entry name" value="CAPSULE BIOSYNTHESIS PROTEIN CAPA"/>
    <property type="match status" value="1"/>
</dbReference>
<comment type="caution">
    <text evidence="3">The sequence shown here is derived from an EMBL/GenBank/DDBJ whole genome shotgun (WGS) entry which is preliminary data.</text>
</comment>
<dbReference type="CDD" id="cd07381">
    <property type="entry name" value="MPP_CapA"/>
    <property type="match status" value="1"/>
</dbReference>
<dbReference type="InterPro" id="IPR029052">
    <property type="entry name" value="Metallo-depent_PP-like"/>
</dbReference>
<dbReference type="AlphaFoldDB" id="A0A271K9V1"/>
<dbReference type="SUPFAM" id="SSF56300">
    <property type="entry name" value="Metallo-dependent phosphatases"/>
    <property type="match status" value="1"/>
</dbReference>
<name>A0A271K9V1_9HYPH</name>
<dbReference type="Pfam" id="PF09587">
    <property type="entry name" value="PGA_cap"/>
    <property type="match status" value="1"/>
</dbReference>
<evidence type="ECO:0000256" key="1">
    <source>
        <dbReference type="ARBA" id="ARBA00005662"/>
    </source>
</evidence>
<evidence type="ECO:0000313" key="4">
    <source>
        <dbReference type="Proteomes" id="UP000215931"/>
    </source>
</evidence>
<dbReference type="InterPro" id="IPR052169">
    <property type="entry name" value="CW_Biosynth-Accessory"/>
</dbReference>
<dbReference type="PANTHER" id="PTHR33393">
    <property type="entry name" value="POLYGLUTAMINE SYNTHESIS ACCESSORY PROTEIN RV0574C-RELATED"/>
    <property type="match status" value="1"/>
</dbReference>
<dbReference type="Proteomes" id="UP000215931">
    <property type="component" value="Unassembled WGS sequence"/>
</dbReference>
<keyword evidence="4" id="KW-1185">Reference proteome</keyword>